<dbReference type="OrthoDB" id="250329at2759"/>
<dbReference type="AlphaFoldDB" id="E3NE17"/>
<keyword evidence="9" id="KW-1185">Reference proteome</keyword>
<dbReference type="eggNOG" id="KOG0765">
    <property type="taxonomic scope" value="Eukaryota"/>
</dbReference>
<evidence type="ECO:0000313" key="9">
    <source>
        <dbReference type="Proteomes" id="UP000008281"/>
    </source>
</evidence>
<evidence type="ECO:0000256" key="7">
    <source>
        <dbReference type="SAM" id="Phobius"/>
    </source>
</evidence>
<evidence type="ECO:0000256" key="2">
    <source>
        <dbReference type="ARBA" id="ARBA00006375"/>
    </source>
</evidence>
<dbReference type="Gene3D" id="1.50.40.10">
    <property type="entry name" value="Mitochondrial carrier domain"/>
    <property type="match status" value="2"/>
</dbReference>
<dbReference type="InParanoid" id="E3NE17"/>
<evidence type="ECO:0000256" key="5">
    <source>
        <dbReference type="PROSITE-ProRule" id="PRU00282"/>
    </source>
</evidence>
<keyword evidence="7" id="KW-1133">Transmembrane helix</keyword>
<dbReference type="HOGENOM" id="CLU_015166_3_3_1"/>
<accession>E3NE17</accession>
<organism evidence="9">
    <name type="scientific">Caenorhabditis remanei</name>
    <name type="common">Caenorhabditis vulgaris</name>
    <dbReference type="NCBI Taxonomy" id="31234"/>
    <lineage>
        <taxon>Eukaryota</taxon>
        <taxon>Metazoa</taxon>
        <taxon>Ecdysozoa</taxon>
        <taxon>Nematoda</taxon>
        <taxon>Chromadorea</taxon>
        <taxon>Rhabditida</taxon>
        <taxon>Rhabditina</taxon>
        <taxon>Rhabditomorpha</taxon>
        <taxon>Rhabditoidea</taxon>
        <taxon>Rhabditidae</taxon>
        <taxon>Peloderinae</taxon>
        <taxon>Caenorhabditis</taxon>
    </lineage>
</organism>
<dbReference type="SUPFAM" id="SSF103506">
    <property type="entry name" value="Mitochondrial carrier"/>
    <property type="match status" value="2"/>
</dbReference>
<dbReference type="PANTHER" id="PTHR46314:SF2">
    <property type="entry name" value="SOLUTE CARRIER FAMILY 25 MEMBER 44"/>
    <property type="match status" value="1"/>
</dbReference>
<dbReference type="EMBL" id="DS268616">
    <property type="protein sequence ID" value="EFO94247.1"/>
    <property type="molecule type" value="Genomic_DNA"/>
</dbReference>
<feature type="repeat" description="Solcar" evidence="5">
    <location>
        <begin position="48"/>
        <end position="134"/>
    </location>
</feature>
<dbReference type="GO" id="GO:0016020">
    <property type="term" value="C:membrane"/>
    <property type="evidence" value="ECO:0007669"/>
    <property type="project" value="UniProtKB-SubCell"/>
</dbReference>
<keyword evidence="3 5" id="KW-0812">Transmembrane</keyword>
<dbReference type="PROSITE" id="PS50920">
    <property type="entry name" value="SOLCAR"/>
    <property type="match status" value="3"/>
</dbReference>
<evidence type="ECO:0000313" key="8">
    <source>
        <dbReference type="EMBL" id="EFO94247.1"/>
    </source>
</evidence>
<dbReference type="PANTHER" id="PTHR46314">
    <property type="entry name" value="SOLUTE CARRIER FAMILY 25 MEMBER 44"/>
    <property type="match status" value="1"/>
</dbReference>
<feature type="repeat" description="Solcar" evidence="5">
    <location>
        <begin position="350"/>
        <end position="431"/>
    </location>
</feature>
<proteinExistence type="inferred from homology"/>
<reference evidence="8" key="1">
    <citation type="submission" date="2007-07" db="EMBL/GenBank/DDBJ databases">
        <title>PCAP assembly of the Caenorhabditis remanei genome.</title>
        <authorList>
            <consortium name="The Caenorhabditis remanei Sequencing Consortium"/>
            <person name="Wilson R.K."/>
        </authorList>
    </citation>
    <scope>NUCLEOTIDE SEQUENCE [LARGE SCALE GENOMIC DNA]</scope>
    <source>
        <strain evidence="8">PB4641</strain>
    </source>
</reference>
<evidence type="ECO:0000256" key="3">
    <source>
        <dbReference type="ARBA" id="ARBA00022692"/>
    </source>
</evidence>
<dbReference type="Pfam" id="PF00153">
    <property type="entry name" value="Mito_carr"/>
    <property type="match status" value="3"/>
</dbReference>
<dbReference type="OMA" id="GPTIMQT"/>
<dbReference type="Proteomes" id="UP000008281">
    <property type="component" value="Unassembled WGS sequence"/>
</dbReference>
<evidence type="ECO:0000256" key="6">
    <source>
        <dbReference type="RuleBase" id="RU000488"/>
    </source>
</evidence>
<name>E3NE17_CAERE</name>
<gene>
    <name evidence="8" type="ORF">CRE_30164</name>
</gene>
<evidence type="ECO:0000256" key="1">
    <source>
        <dbReference type="ARBA" id="ARBA00004141"/>
    </source>
</evidence>
<comment type="similarity">
    <text evidence="2 6">Belongs to the mitochondrial carrier (TC 2.A.29) family.</text>
</comment>
<sequence>MLQMVSSEMDTAIEARSIATSPLSSSSLSSPLCKIQKDKLLVIQWEHLNLYKFYPMALCSSWTIRCMLYPMSVVKSRLQLQRQNNEYNGMRDAFVKIIKHEGIGALYKVLLRHQSESMGALHILLSHPQDMLDILPGLDISLFPPHTRQFLVKDLPNLSNGKKRSVLTETQKLAMVDAAKQGFWMTLPQLSASFLYSSAYERVRDLLQTHLHITNHSVVSALAGGIASPCAQLIFVPTDIVAQHMMVHNNPAAFGGGKKNIPVADAIRKDGLEGKRTLGLRVIRAVYKVDGISGFYRGFLSAIMLYIPSTMVFWSTYYNSLSVFRMIREKVTELEYGVKPMSPSEVDDRNLFLDQAVSGSIGGVASAMVTNPLEMLRIRLQVHRTTYRETIVRLWKYEKAQVFTKGLAPRMVNNALYSSLVMLAYESVKRFSVLPEFKHKIVW</sequence>
<evidence type="ECO:0000256" key="4">
    <source>
        <dbReference type="ARBA" id="ARBA00023136"/>
    </source>
</evidence>
<feature type="transmembrane region" description="Helical" evidence="7">
    <location>
        <begin position="295"/>
        <end position="318"/>
    </location>
</feature>
<dbReference type="FunCoup" id="E3NE17">
    <property type="interactions" value="3398"/>
</dbReference>
<comment type="subcellular location">
    <subcellularLocation>
        <location evidence="1">Membrane</location>
        <topology evidence="1">Multi-pass membrane protein</topology>
    </subcellularLocation>
</comment>
<feature type="repeat" description="Solcar" evidence="5">
    <location>
        <begin position="215"/>
        <end position="323"/>
    </location>
</feature>
<dbReference type="GO" id="GO:0009083">
    <property type="term" value="P:branched-chain amino acid catabolic process"/>
    <property type="evidence" value="ECO:0007669"/>
    <property type="project" value="InterPro"/>
</dbReference>
<keyword evidence="4 5" id="KW-0472">Membrane</keyword>
<dbReference type="InterPro" id="IPR023395">
    <property type="entry name" value="MCP_dom_sf"/>
</dbReference>
<dbReference type="InterPro" id="IPR018108">
    <property type="entry name" value="MCP_transmembrane"/>
</dbReference>
<dbReference type="STRING" id="31234.E3NE17"/>
<dbReference type="GO" id="GO:0005739">
    <property type="term" value="C:mitochondrion"/>
    <property type="evidence" value="ECO:0007669"/>
    <property type="project" value="InterPro"/>
</dbReference>
<protein>
    <submittedName>
        <fullName evidence="8">Uncharacterized protein</fullName>
    </submittedName>
</protein>
<dbReference type="GO" id="GO:0015658">
    <property type="term" value="F:branched-chain amino acid transmembrane transporter activity"/>
    <property type="evidence" value="ECO:0007669"/>
    <property type="project" value="InterPro"/>
</dbReference>
<keyword evidence="6" id="KW-0813">Transport</keyword>
<dbReference type="InterPro" id="IPR042164">
    <property type="entry name" value="SLC25A44"/>
</dbReference>